<dbReference type="Proteomes" id="UP000215559">
    <property type="component" value="Unassembled WGS sequence"/>
</dbReference>
<organism evidence="1 2">
    <name type="scientific">candidate division WOR-3 bacterium JGI_Cruoil_03_51_56</name>
    <dbReference type="NCBI Taxonomy" id="1973747"/>
    <lineage>
        <taxon>Bacteria</taxon>
        <taxon>Bacteria division WOR-3</taxon>
    </lineage>
</organism>
<dbReference type="InterPro" id="IPR007438">
    <property type="entry name" value="DUF488"/>
</dbReference>
<proteinExistence type="predicted"/>
<dbReference type="PANTHER" id="PTHR39337:SF1">
    <property type="entry name" value="BLR5642 PROTEIN"/>
    <property type="match status" value="1"/>
</dbReference>
<comment type="caution">
    <text evidence="1">The sequence shown here is derived from an EMBL/GenBank/DDBJ whole genome shotgun (WGS) entry which is preliminary data.</text>
</comment>
<dbReference type="Pfam" id="PF04343">
    <property type="entry name" value="DUF488"/>
    <property type="match status" value="1"/>
</dbReference>
<accession>A0A235BUS7</accession>
<gene>
    <name evidence="1" type="ORF">CH330_05450</name>
</gene>
<dbReference type="AlphaFoldDB" id="A0A235BUS7"/>
<reference evidence="1 2" key="1">
    <citation type="submission" date="2017-07" db="EMBL/GenBank/DDBJ databases">
        <title>Recovery of genomes from metagenomes via a dereplication, aggregation, and scoring strategy.</title>
        <authorList>
            <person name="Sieber C.M."/>
            <person name="Probst A.J."/>
            <person name="Sharrar A."/>
            <person name="Thomas B.C."/>
            <person name="Hess M."/>
            <person name="Tringe S.G."/>
            <person name="Banfield J.F."/>
        </authorList>
    </citation>
    <scope>NUCLEOTIDE SEQUENCE [LARGE SCALE GENOMIC DNA]</scope>
    <source>
        <strain evidence="1">JGI_Cruoil_03_51_56</strain>
    </source>
</reference>
<sequence length="142" mass="16753">MRIFTLGTAHRDKHDFVRILIKYGIQVVFDVRAFLGAQEDYFRRNGLQALCVAQGIDYVYLGNEIGGPKDRNYKDWIRTDEYKRNFDIIRKKLEKRVCCILCTERSPERCHRRIISGQLAEQDIEVVHLLDETSVWHPPSRT</sequence>
<dbReference type="EMBL" id="NOZP01000095">
    <property type="protein sequence ID" value="OYD15517.1"/>
    <property type="molecule type" value="Genomic_DNA"/>
</dbReference>
<protein>
    <recommendedName>
        <fullName evidence="3">DUF488 domain-containing protein</fullName>
    </recommendedName>
</protein>
<dbReference type="PANTHER" id="PTHR39337">
    <property type="entry name" value="BLR5642 PROTEIN"/>
    <property type="match status" value="1"/>
</dbReference>
<name>A0A235BUS7_UNCW3</name>
<evidence type="ECO:0008006" key="3">
    <source>
        <dbReference type="Google" id="ProtNLM"/>
    </source>
</evidence>
<evidence type="ECO:0000313" key="2">
    <source>
        <dbReference type="Proteomes" id="UP000215559"/>
    </source>
</evidence>
<evidence type="ECO:0000313" key="1">
    <source>
        <dbReference type="EMBL" id="OYD15517.1"/>
    </source>
</evidence>